<dbReference type="PANTHER" id="PTHR12461">
    <property type="entry name" value="HYPOXIA-INDUCIBLE FACTOR 1 ALPHA INHIBITOR-RELATED"/>
    <property type="match status" value="1"/>
</dbReference>
<reference evidence="2" key="1">
    <citation type="journal article" date="2020" name="Nature">
        <title>Giant virus diversity and host interactions through global metagenomics.</title>
        <authorList>
            <person name="Schulz F."/>
            <person name="Roux S."/>
            <person name="Paez-Espino D."/>
            <person name="Jungbluth S."/>
            <person name="Walsh D.A."/>
            <person name="Denef V.J."/>
            <person name="McMahon K.D."/>
            <person name="Konstantinidis K.T."/>
            <person name="Eloe-Fadrosh E.A."/>
            <person name="Kyrpides N.C."/>
            <person name="Woyke T."/>
        </authorList>
    </citation>
    <scope>NUCLEOTIDE SEQUENCE</scope>
    <source>
        <strain evidence="2">GVMAG-S-1101165-79</strain>
    </source>
</reference>
<evidence type="ECO:0000313" key="2">
    <source>
        <dbReference type="EMBL" id="QHS82402.1"/>
    </source>
</evidence>
<dbReference type="InterPro" id="IPR041667">
    <property type="entry name" value="Cupin_8"/>
</dbReference>
<dbReference type="Gene3D" id="2.60.120.650">
    <property type="entry name" value="Cupin"/>
    <property type="match status" value="1"/>
</dbReference>
<dbReference type="InterPro" id="IPR003347">
    <property type="entry name" value="JmjC_dom"/>
</dbReference>
<name>A0A6C0ARM2_9ZZZZ</name>
<protein>
    <recommendedName>
        <fullName evidence="1">JmjC domain-containing protein</fullName>
    </recommendedName>
</protein>
<dbReference type="EMBL" id="MN740766">
    <property type="protein sequence ID" value="QHS82402.1"/>
    <property type="molecule type" value="Genomic_DNA"/>
</dbReference>
<evidence type="ECO:0000259" key="1">
    <source>
        <dbReference type="PROSITE" id="PS51184"/>
    </source>
</evidence>
<feature type="domain" description="JmjC" evidence="1">
    <location>
        <begin position="164"/>
        <end position="326"/>
    </location>
</feature>
<dbReference type="Pfam" id="PF13621">
    <property type="entry name" value="Cupin_8"/>
    <property type="match status" value="1"/>
</dbReference>
<dbReference type="SUPFAM" id="SSF51197">
    <property type="entry name" value="Clavaminate synthase-like"/>
    <property type="match status" value="1"/>
</dbReference>
<accession>A0A6C0ARM2</accession>
<organism evidence="2">
    <name type="scientific">viral metagenome</name>
    <dbReference type="NCBI Taxonomy" id="1070528"/>
    <lineage>
        <taxon>unclassified sequences</taxon>
        <taxon>metagenomes</taxon>
        <taxon>organismal metagenomes</taxon>
    </lineage>
</organism>
<dbReference type="PROSITE" id="PS51184">
    <property type="entry name" value="JMJC"/>
    <property type="match status" value="1"/>
</dbReference>
<sequence>MYDIYALFGLYWQTEPEYCSPMKYGFTPVMPLEYYAEFNKAVFDRIPTGDNTLNNEEVMRICDRNLEWLRKNGEIYDKPKKIEVLYVDQNDFKEKVLYYVKNDYPFVMRGVDLTCFKNMRYDALMKKAGNNKVYMSPSAEESCPDNVFTELKNVAKNKCYITNSTNLFYHYEDLLPDSDMDIIKNILDGYMTNNSKQLFLGVVKGTGTAMHAAYTNNFFIMIQGEKKWTFFNPNQLALIYPCFQEKGIYMASETRFLNMDTYISIDKFPLMKYVERYEIELEERDILYNPMSWFHSVYNKTDISVACSTRWSKSPNIPDAHMLRYGHMINPELRSYVKDIYISTGVLGISQIDEHKHMIGENDPDAIPYWDKYTNDSHKICKDEDCSIHWHKNTNNYMYI</sequence>
<dbReference type="PANTHER" id="PTHR12461:SF105">
    <property type="entry name" value="HYPOXIA-INDUCIBLE FACTOR 1-ALPHA INHIBITOR"/>
    <property type="match status" value="1"/>
</dbReference>
<dbReference type="AlphaFoldDB" id="A0A6C0ARM2"/>
<proteinExistence type="predicted"/>